<evidence type="ECO:0000313" key="3">
    <source>
        <dbReference type="Proteomes" id="UP001157418"/>
    </source>
</evidence>
<dbReference type="EMBL" id="CAKMRJ010000113">
    <property type="protein sequence ID" value="CAH1418609.1"/>
    <property type="molecule type" value="Genomic_DNA"/>
</dbReference>
<comment type="caution">
    <text evidence="2">The sequence shown here is derived from an EMBL/GenBank/DDBJ whole genome shotgun (WGS) entry which is preliminary data.</text>
</comment>
<dbReference type="Proteomes" id="UP001157418">
    <property type="component" value="Unassembled WGS sequence"/>
</dbReference>
<evidence type="ECO:0000313" key="2">
    <source>
        <dbReference type="EMBL" id="CAH1418609.1"/>
    </source>
</evidence>
<gene>
    <name evidence="2" type="ORF">LVIROSA_LOCUS6194</name>
</gene>
<sequence length="278" mass="31387">MAAVNNAFIATGHKQTITLNWKSILKKCEDFSGPVNGFVFVDFNSIIEQTCPRDSFFDVIGQIVSFRALETSNPNPSKHYIKMTISNLQSVHLKVTIFGTQAYQMSHNDFKGDFPLKIVCEITKPLKVMKFLLVGFICKDLRCNNSDFHTVTKYIIPINIQDDTGTIGLTLFDREAKRLLDISAYDLKKIHEASIQSVSLNQVPLESDDVVQNVQKDLISQMDEIFTPSTVDKSTATSPIKISTDLKRNLHDIYDVDCGDDLSSKSLKENQSERKIHF</sequence>
<accession>A0AAU9M3H3</accession>
<dbReference type="InterPro" id="IPR012340">
    <property type="entry name" value="NA-bd_OB-fold"/>
</dbReference>
<keyword evidence="3" id="KW-1185">Reference proteome</keyword>
<dbReference type="Pfam" id="PF08646">
    <property type="entry name" value="Rep_fac-A_C"/>
    <property type="match status" value="1"/>
</dbReference>
<dbReference type="Gene3D" id="2.40.50.140">
    <property type="entry name" value="Nucleic acid-binding proteins"/>
    <property type="match status" value="1"/>
</dbReference>
<reference evidence="2 3" key="1">
    <citation type="submission" date="2022-01" db="EMBL/GenBank/DDBJ databases">
        <authorList>
            <person name="Xiong W."/>
            <person name="Schranz E."/>
        </authorList>
    </citation>
    <scope>NUCLEOTIDE SEQUENCE [LARGE SCALE GENOMIC DNA]</scope>
</reference>
<feature type="domain" description="Replication factor A C-terminal" evidence="1">
    <location>
        <begin position="137"/>
        <end position="196"/>
    </location>
</feature>
<dbReference type="InterPro" id="IPR013955">
    <property type="entry name" value="Rep_factor-A_C"/>
</dbReference>
<dbReference type="SUPFAM" id="SSF50249">
    <property type="entry name" value="Nucleic acid-binding proteins"/>
    <property type="match status" value="1"/>
</dbReference>
<evidence type="ECO:0000259" key="1">
    <source>
        <dbReference type="Pfam" id="PF08646"/>
    </source>
</evidence>
<protein>
    <recommendedName>
        <fullName evidence="1">Replication factor A C-terminal domain-containing protein</fullName>
    </recommendedName>
</protein>
<name>A0AAU9M3H3_9ASTR</name>
<proteinExistence type="predicted"/>
<dbReference type="AlphaFoldDB" id="A0AAU9M3H3"/>
<organism evidence="2 3">
    <name type="scientific">Lactuca virosa</name>
    <dbReference type="NCBI Taxonomy" id="75947"/>
    <lineage>
        <taxon>Eukaryota</taxon>
        <taxon>Viridiplantae</taxon>
        <taxon>Streptophyta</taxon>
        <taxon>Embryophyta</taxon>
        <taxon>Tracheophyta</taxon>
        <taxon>Spermatophyta</taxon>
        <taxon>Magnoliopsida</taxon>
        <taxon>eudicotyledons</taxon>
        <taxon>Gunneridae</taxon>
        <taxon>Pentapetalae</taxon>
        <taxon>asterids</taxon>
        <taxon>campanulids</taxon>
        <taxon>Asterales</taxon>
        <taxon>Asteraceae</taxon>
        <taxon>Cichorioideae</taxon>
        <taxon>Cichorieae</taxon>
        <taxon>Lactucinae</taxon>
        <taxon>Lactuca</taxon>
    </lineage>
</organism>